<reference evidence="2" key="1">
    <citation type="submission" date="2019-12" db="EMBL/GenBank/DDBJ databases">
        <title>Genome sequencing and annotation of Brassica cretica.</title>
        <authorList>
            <person name="Studholme D.J."/>
            <person name="Sarris P.F."/>
        </authorList>
    </citation>
    <scope>NUCLEOTIDE SEQUENCE</scope>
    <source>
        <strain evidence="2">PFS-102/07</strain>
        <tissue evidence="2">Leaf</tissue>
    </source>
</reference>
<dbReference type="AlphaFoldDB" id="A0A8S9MGP4"/>
<feature type="compositionally biased region" description="Low complexity" evidence="1">
    <location>
        <begin position="134"/>
        <end position="145"/>
    </location>
</feature>
<evidence type="ECO:0000313" key="2">
    <source>
        <dbReference type="EMBL" id="KAF2616253.1"/>
    </source>
</evidence>
<name>A0A8S9MGP4_BRACR</name>
<feature type="region of interest" description="Disordered" evidence="1">
    <location>
        <begin position="134"/>
        <end position="178"/>
    </location>
</feature>
<feature type="region of interest" description="Disordered" evidence="1">
    <location>
        <begin position="38"/>
        <end position="71"/>
    </location>
</feature>
<sequence length="192" mass="20640">MSDAAVSVNLWVRFMRIADSDVRYTPFCLVIVGSSDVGGSEDRGGDQSDAATGSERGDANASGRSPMPSRRVRERVRFDQIDCRPTIYHPGGIFEELAPLLPELLRDPLAHSWGNVFGSCASHHTVRDLLRASGGAVGSSDVSGSENRGGDQSDTATGSERGDADESGRSPTPSRRVRTRVCFDQIDCRPTI</sequence>
<protein>
    <submittedName>
        <fullName evidence="2">Uncharacterized protein</fullName>
    </submittedName>
</protein>
<gene>
    <name evidence="2" type="ORF">F2Q70_00012181</name>
</gene>
<comment type="caution">
    <text evidence="2">The sequence shown here is derived from an EMBL/GenBank/DDBJ whole genome shotgun (WGS) entry which is preliminary data.</text>
</comment>
<accession>A0A8S9MGP4</accession>
<organism evidence="2">
    <name type="scientific">Brassica cretica</name>
    <name type="common">Mustard</name>
    <dbReference type="NCBI Taxonomy" id="69181"/>
    <lineage>
        <taxon>Eukaryota</taxon>
        <taxon>Viridiplantae</taxon>
        <taxon>Streptophyta</taxon>
        <taxon>Embryophyta</taxon>
        <taxon>Tracheophyta</taxon>
        <taxon>Spermatophyta</taxon>
        <taxon>Magnoliopsida</taxon>
        <taxon>eudicotyledons</taxon>
        <taxon>Gunneridae</taxon>
        <taxon>Pentapetalae</taxon>
        <taxon>rosids</taxon>
        <taxon>malvids</taxon>
        <taxon>Brassicales</taxon>
        <taxon>Brassicaceae</taxon>
        <taxon>Brassiceae</taxon>
        <taxon>Brassica</taxon>
    </lineage>
</organism>
<proteinExistence type="predicted"/>
<dbReference type="EMBL" id="QGKY02000089">
    <property type="protein sequence ID" value="KAF2616253.1"/>
    <property type="molecule type" value="Genomic_DNA"/>
</dbReference>
<evidence type="ECO:0000256" key="1">
    <source>
        <dbReference type="SAM" id="MobiDB-lite"/>
    </source>
</evidence>